<dbReference type="PROSITE" id="PS50865">
    <property type="entry name" value="ZF_MYND_2"/>
    <property type="match status" value="1"/>
</dbReference>
<evidence type="ECO:0000313" key="7">
    <source>
        <dbReference type="EMBL" id="PRP83676.1"/>
    </source>
</evidence>
<dbReference type="EMBL" id="MDYQ01000078">
    <property type="protein sequence ID" value="PRP83676.1"/>
    <property type="molecule type" value="Genomic_DNA"/>
</dbReference>
<dbReference type="AlphaFoldDB" id="A0A2P6NI85"/>
<evidence type="ECO:0000313" key="8">
    <source>
        <dbReference type="Proteomes" id="UP000241769"/>
    </source>
</evidence>
<gene>
    <name evidence="7" type="ORF">PROFUN_03831</name>
</gene>
<dbReference type="GO" id="GO:0005737">
    <property type="term" value="C:cytoplasm"/>
    <property type="evidence" value="ECO:0007669"/>
    <property type="project" value="TreeGrafter"/>
</dbReference>
<dbReference type="InterPro" id="IPR050565">
    <property type="entry name" value="LYPA1-2/EST-like"/>
</dbReference>
<reference evidence="7 8" key="1">
    <citation type="journal article" date="2018" name="Genome Biol. Evol.">
        <title>Multiple Roots of Fruiting Body Formation in Amoebozoa.</title>
        <authorList>
            <person name="Hillmann F."/>
            <person name="Forbes G."/>
            <person name="Novohradska S."/>
            <person name="Ferling I."/>
            <person name="Riege K."/>
            <person name="Groth M."/>
            <person name="Westermann M."/>
            <person name="Marz M."/>
            <person name="Spaller T."/>
            <person name="Winckler T."/>
            <person name="Schaap P."/>
            <person name="Glockner G."/>
        </authorList>
    </citation>
    <scope>NUCLEOTIDE SEQUENCE [LARGE SCALE GENOMIC DNA]</scope>
    <source>
        <strain evidence="7 8">Jena</strain>
    </source>
</reference>
<dbReference type="Proteomes" id="UP000241769">
    <property type="component" value="Unassembled WGS sequence"/>
</dbReference>
<dbReference type="SUPFAM" id="SSF53474">
    <property type="entry name" value="alpha/beta-Hydrolases"/>
    <property type="match status" value="1"/>
</dbReference>
<dbReference type="Pfam" id="PF02230">
    <property type="entry name" value="Abhydrolase_2"/>
    <property type="match status" value="1"/>
</dbReference>
<keyword evidence="4" id="KW-0862">Zinc</keyword>
<dbReference type="Gene3D" id="3.40.50.1820">
    <property type="entry name" value="alpha/beta hydrolase"/>
    <property type="match status" value="1"/>
</dbReference>
<protein>
    <recommendedName>
        <fullName evidence="6">MYND-type domain-containing protein</fullName>
    </recommendedName>
</protein>
<keyword evidence="8" id="KW-1185">Reference proteome</keyword>
<proteinExistence type="inferred from homology"/>
<dbReference type="InterPro" id="IPR002893">
    <property type="entry name" value="Znf_MYND"/>
</dbReference>
<sequence length="320" mass="37106">MNPICAQCQTTGTSLLRCSRCRLVHYCSAEHQRAHWTQHKKECKLFEPKGDPRTLETKEIDKKNRIKKAPQSDRFPPGWRNFVYKPSPDGVDENLLILFHGMGDSEVPYAKFAQQLNLPQTATLALRAPLSVPLMEDSYCWIPSYDENFERLINSPLRLKGIEECRDRLDDIMRHLEELGWYAPSIFMLGFSQGGAVVMHYTIHCGKTFGGSIIISGNVLDEYLQRENERPTLVASSIRTPFFITHGRRDQMLPISKAREKYQTVKDKMEGVEWHYHEYDKGHTMISSKEEAKDLVEFFSKRLKLRNIALEDRDDLIQIN</sequence>
<keyword evidence="3 5" id="KW-0863">Zinc-finger</keyword>
<dbReference type="PROSITE" id="PS01360">
    <property type="entry name" value="ZF_MYND_1"/>
    <property type="match status" value="1"/>
</dbReference>
<dbReference type="OrthoDB" id="437457at2759"/>
<keyword evidence="2" id="KW-0479">Metal-binding</keyword>
<dbReference type="GO" id="GO:0008270">
    <property type="term" value="F:zinc ion binding"/>
    <property type="evidence" value="ECO:0007669"/>
    <property type="project" value="UniProtKB-KW"/>
</dbReference>
<comment type="similarity">
    <text evidence="1">Belongs to the AB hydrolase superfamily. AB hydrolase 2 family.</text>
</comment>
<organism evidence="7 8">
    <name type="scientific">Planoprotostelium fungivorum</name>
    <dbReference type="NCBI Taxonomy" id="1890364"/>
    <lineage>
        <taxon>Eukaryota</taxon>
        <taxon>Amoebozoa</taxon>
        <taxon>Evosea</taxon>
        <taxon>Variosea</taxon>
        <taxon>Cavosteliida</taxon>
        <taxon>Cavosteliaceae</taxon>
        <taxon>Planoprotostelium</taxon>
    </lineage>
</organism>
<dbReference type="PANTHER" id="PTHR10655:SF67">
    <property type="entry name" value="PHOSPHOLIPASE_CARBOXYLESTERASE SUPERFAMILY (AFU_ORTHOLOGUE AFUA_5G09340)"/>
    <property type="match status" value="1"/>
</dbReference>
<dbReference type="InParanoid" id="A0A2P6NI85"/>
<dbReference type="Gene3D" id="6.10.140.2220">
    <property type="match status" value="1"/>
</dbReference>
<evidence type="ECO:0000256" key="1">
    <source>
        <dbReference type="ARBA" id="ARBA00006499"/>
    </source>
</evidence>
<evidence type="ECO:0000259" key="6">
    <source>
        <dbReference type="PROSITE" id="PS50865"/>
    </source>
</evidence>
<dbReference type="STRING" id="1890364.A0A2P6NI85"/>
<dbReference type="GO" id="GO:0052689">
    <property type="term" value="F:carboxylic ester hydrolase activity"/>
    <property type="evidence" value="ECO:0007669"/>
    <property type="project" value="TreeGrafter"/>
</dbReference>
<feature type="domain" description="MYND-type" evidence="6">
    <location>
        <begin position="5"/>
        <end position="43"/>
    </location>
</feature>
<evidence type="ECO:0000256" key="4">
    <source>
        <dbReference type="ARBA" id="ARBA00022833"/>
    </source>
</evidence>
<accession>A0A2P6NI85</accession>
<name>A0A2P6NI85_9EUKA</name>
<dbReference type="PANTHER" id="PTHR10655">
    <property type="entry name" value="LYSOPHOSPHOLIPASE-RELATED"/>
    <property type="match status" value="1"/>
</dbReference>
<dbReference type="InterPro" id="IPR029058">
    <property type="entry name" value="AB_hydrolase_fold"/>
</dbReference>
<dbReference type="GO" id="GO:0008474">
    <property type="term" value="F:palmitoyl-(protein) hydrolase activity"/>
    <property type="evidence" value="ECO:0007669"/>
    <property type="project" value="TreeGrafter"/>
</dbReference>
<evidence type="ECO:0000256" key="3">
    <source>
        <dbReference type="ARBA" id="ARBA00022771"/>
    </source>
</evidence>
<evidence type="ECO:0000256" key="5">
    <source>
        <dbReference type="PROSITE-ProRule" id="PRU00134"/>
    </source>
</evidence>
<dbReference type="Pfam" id="PF01753">
    <property type="entry name" value="zf-MYND"/>
    <property type="match status" value="1"/>
</dbReference>
<comment type="caution">
    <text evidence="7">The sequence shown here is derived from an EMBL/GenBank/DDBJ whole genome shotgun (WGS) entry which is preliminary data.</text>
</comment>
<evidence type="ECO:0000256" key="2">
    <source>
        <dbReference type="ARBA" id="ARBA00022723"/>
    </source>
</evidence>
<dbReference type="SUPFAM" id="SSF144232">
    <property type="entry name" value="HIT/MYND zinc finger-like"/>
    <property type="match status" value="1"/>
</dbReference>
<dbReference type="InterPro" id="IPR003140">
    <property type="entry name" value="PLipase/COase/thioEstase"/>
</dbReference>